<dbReference type="SUPFAM" id="SSF56563">
    <property type="entry name" value="Major capsid protein gp5"/>
    <property type="match status" value="1"/>
</dbReference>
<sequence length="296" mass="32690">MPATVFERVFEDLEKQHPLLSEIDFVNTTATTEWIISVGDVQTAWWGKLCAEIKEVLDNGFEKTKTDMYKLNAYIPVCNAMLDLGPEWLDRYVRAVLLEAMALGLEVGIIDGNGKDQPIGMLRDVENMTNGEHDYKTPKALSDLSPLTLASEVMEPLTREGKRIVDNVLLVVNPSDYWKKVFPATVMLTSSGNYVTGILPIPAKITQSSAVPSGKLVAGIGKDYFLGIGSTQEVKTSTEYKLLDDETVYYAKQYATGRPKDNESFLVFDIADMDTTVSFNVNNTTPTPTPTDTPAS</sequence>
<dbReference type="EMBL" id="AODM01000030">
    <property type="protein sequence ID" value="EUJ56632.1"/>
    <property type="molecule type" value="Genomic_DNA"/>
</dbReference>
<gene>
    <name evidence="3" type="ORF">MCOL2_08901</name>
</gene>
<evidence type="ECO:0000256" key="1">
    <source>
        <dbReference type="ARBA" id="ARBA00004328"/>
    </source>
</evidence>
<dbReference type="Pfam" id="PF05065">
    <property type="entry name" value="Phage_capsid"/>
    <property type="match status" value="1"/>
</dbReference>
<protein>
    <submittedName>
        <fullName evidence="3">Major capsid protein</fullName>
    </submittedName>
</protein>
<dbReference type="InterPro" id="IPR024455">
    <property type="entry name" value="Phage_capsid"/>
</dbReference>
<comment type="caution">
    <text evidence="3">The sequence shown here is derived from an EMBL/GenBank/DDBJ whole genome shotgun (WGS) entry which is preliminary data.</text>
</comment>
<comment type="subcellular location">
    <subcellularLocation>
        <location evidence="1">Virion</location>
    </subcellularLocation>
</comment>
<dbReference type="InterPro" id="IPR054612">
    <property type="entry name" value="Phage_capsid-like_C"/>
</dbReference>
<evidence type="ECO:0000313" key="4">
    <source>
        <dbReference type="Proteomes" id="UP000019241"/>
    </source>
</evidence>
<feature type="domain" description="Phage capsid-like C-terminal" evidence="2">
    <location>
        <begin position="2"/>
        <end position="268"/>
    </location>
</feature>
<evidence type="ECO:0000259" key="2">
    <source>
        <dbReference type="Pfam" id="PF05065"/>
    </source>
</evidence>
<dbReference type="AlphaFoldDB" id="W7DMB1"/>
<dbReference type="Proteomes" id="UP000019241">
    <property type="component" value="Unassembled WGS sequence"/>
</dbReference>
<organism evidence="3 4">
    <name type="scientific">Listeria fleischmannii FSL S10-1203</name>
    <dbReference type="NCBI Taxonomy" id="1265822"/>
    <lineage>
        <taxon>Bacteria</taxon>
        <taxon>Bacillati</taxon>
        <taxon>Bacillota</taxon>
        <taxon>Bacilli</taxon>
        <taxon>Bacillales</taxon>
        <taxon>Listeriaceae</taxon>
        <taxon>Listeria</taxon>
    </lineage>
</organism>
<accession>W7DMB1</accession>
<dbReference type="PATRIC" id="fig|1265822.4.peg.1809"/>
<name>W7DMB1_9LIST</name>
<evidence type="ECO:0000313" key="3">
    <source>
        <dbReference type="EMBL" id="EUJ56632.1"/>
    </source>
</evidence>
<proteinExistence type="predicted"/>
<reference evidence="3 4" key="1">
    <citation type="submission" date="2012-12" db="EMBL/GenBank/DDBJ databases">
        <title>Novel taxa of Listeriaceae from agricultural environments in the United States.</title>
        <authorList>
            <person name="den Bakker H.C."/>
            <person name="Allred A."/>
            <person name="Warchocki S."/>
            <person name="Wright E.M."/>
            <person name="Burrell A."/>
            <person name="Nightingale K.K."/>
            <person name="Kephart D."/>
            <person name="Wiedmann M."/>
        </authorList>
    </citation>
    <scope>NUCLEOTIDE SEQUENCE [LARGE SCALE GENOMIC DNA]</scope>
    <source>
        <strain evidence="3 4">FSL S10-1203</strain>
    </source>
</reference>
<dbReference type="NCBIfam" id="TIGR01554">
    <property type="entry name" value="major_cap_HK97"/>
    <property type="match status" value="1"/>
</dbReference>